<comment type="caution">
    <text evidence="2">The sequence shown here is derived from an EMBL/GenBank/DDBJ whole genome shotgun (WGS) entry which is preliminary data.</text>
</comment>
<evidence type="ECO:0000313" key="3">
    <source>
        <dbReference type="Proteomes" id="UP000326924"/>
    </source>
</evidence>
<feature type="transmembrane region" description="Helical" evidence="1">
    <location>
        <begin position="53"/>
        <end position="73"/>
    </location>
</feature>
<keyword evidence="1" id="KW-0812">Transmembrane</keyword>
<protein>
    <recommendedName>
        <fullName evidence="4">MARVEL domain-containing protein</fullName>
    </recommendedName>
</protein>
<feature type="transmembrane region" description="Helical" evidence="1">
    <location>
        <begin position="130"/>
        <end position="150"/>
    </location>
</feature>
<accession>A0A5J5F2R3</accession>
<evidence type="ECO:0000313" key="2">
    <source>
        <dbReference type="EMBL" id="KAA8910266.1"/>
    </source>
</evidence>
<dbReference type="OrthoDB" id="5420724at2759"/>
<name>A0A5J5F2R3_9PEZI</name>
<keyword evidence="1" id="KW-1133">Transmembrane helix</keyword>
<dbReference type="EMBL" id="VXIS01000048">
    <property type="protein sequence ID" value="KAA8910266.1"/>
    <property type="molecule type" value="Genomic_DNA"/>
</dbReference>
<dbReference type="PANTHER" id="PTHR42069">
    <property type="entry name" value="HYPHAL ANASTAMOSIS-8 PROTEIN"/>
    <property type="match status" value="1"/>
</dbReference>
<organism evidence="2 3">
    <name type="scientific">Sphaerosporella brunnea</name>
    <dbReference type="NCBI Taxonomy" id="1250544"/>
    <lineage>
        <taxon>Eukaryota</taxon>
        <taxon>Fungi</taxon>
        <taxon>Dikarya</taxon>
        <taxon>Ascomycota</taxon>
        <taxon>Pezizomycotina</taxon>
        <taxon>Pezizomycetes</taxon>
        <taxon>Pezizales</taxon>
        <taxon>Pyronemataceae</taxon>
        <taxon>Sphaerosporella</taxon>
    </lineage>
</organism>
<reference evidence="2 3" key="1">
    <citation type="submission" date="2019-09" db="EMBL/GenBank/DDBJ databases">
        <title>Draft genome of the ectomycorrhizal ascomycete Sphaerosporella brunnea.</title>
        <authorList>
            <consortium name="DOE Joint Genome Institute"/>
            <person name="Benucci G.M."/>
            <person name="Marozzi G."/>
            <person name="Antonielli L."/>
            <person name="Sanchez S."/>
            <person name="Marco P."/>
            <person name="Wang X."/>
            <person name="Falini L.B."/>
            <person name="Barry K."/>
            <person name="Haridas S."/>
            <person name="Lipzen A."/>
            <person name="Labutti K."/>
            <person name="Grigoriev I.V."/>
            <person name="Murat C."/>
            <person name="Martin F."/>
            <person name="Albertini E."/>
            <person name="Donnini D."/>
            <person name="Bonito G."/>
        </authorList>
    </citation>
    <scope>NUCLEOTIDE SEQUENCE [LARGE SCALE GENOMIC DNA]</scope>
    <source>
        <strain evidence="2 3">Sb_GMNB300</strain>
    </source>
</reference>
<dbReference type="AlphaFoldDB" id="A0A5J5F2R3"/>
<keyword evidence="3" id="KW-1185">Reference proteome</keyword>
<dbReference type="InParanoid" id="A0A5J5F2R3"/>
<gene>
    <name evidence="2" type="ORF">FN846DRAFT_554086</name>
</gene>
<evidence type="ECO:0008006" key="4">
    <source>
        <dbReference type="Google" id="ProtNLM"/>
    </source>
</evidence>
<sequence length="233" mass="26165">MTVEAKSLAANGSYEIIYSNPPSPDLVTSTGPHSDDLTLKLWIRVLKLCARSLSLLCSSVVIALSIVTFQIFLTTRDLDPIDGFFPWARPTLLWPQILTLVIAALSFLASLWVMLGYLRHGHHGAEKASMVTMYTTGFALLGWIVIWATAAASMQHVRSIAGGKDLWGWACNKDTRRREVWEHMINYNLVCRSQDWNFVCAIIEVVTILFSAAVWVVTLWRLGVRRRKAMGEV</sequence>
<evidence type="ECO:0000256" key="1">
    <source>
        <dbReference type="SAM" id="Phobius"/>
    </source>
</evidence>
<proteinExistence type="predicted"/>
<dbReference type="Proteomes" id="UP000326924">
    <property type="component" value="Unassembled WGS sequence"/>
</dbReference>
<feature type="transmembrane region" description="Helical" evidence="1">
    <location>
        <begin position="196"/>
        <end position="220"/>
    </location>
</feature>
<dbReference type="PANTHER" id="PTHR42069:SF1">
    <property type="entry name" value="MARVEL DOMAIN-CONTAINING PROTEIN"/>
    <property type="match status" value="1"/>
</dbReference>
<feature type="transmembrane region" description="Helical" evidence="1">
    <location>
        <begin position="93"/>
        <end position="118"/>
    </location>
</feature>
<keyword evidence="1" id="KW-0472">Membrane</keyword>